<dbReference type="EMBL" id="CM056817">
    <property type="protein sequence ID" value="KAJ8620744.1"/>
    <property type="molecule type" value="Genomic_DNA"/>
</dbReference>
<keyword evidence="2" id="KW-1185">Reference proteome</keyword>
<comment type="caution">
    <text evidence="1">The sequence shown here is derived from an EMBL/GenBank/DDBJ whole genome shotgun (WGS) entry which is preliminary data.</text>
</comment>
<gene>
    <name evidence="1" type="ORF">MRB53_029273</name>
</gene>
<sequence length="257" mass="29201">MTSWGEVKSAMTVYSKTSLSCLRSIPFCRSSSGAGKSDLDVMDVHVTRQNLSLLLPKKHCTNIQRKNGKQEKSKAIFNLQETPESSDDIPSKIENGLFLGSRGAAFNEKRLKYLKVTHILTVRNSDSTPYPNDFKYKTIKVNDQPQENIRCHFYECFQFIDEARKGGGGILVHCRAGVSRSATIVIAYLMKTRKMNLVQALDYVQRRRPKIKPNEGFMVQLGEFENSLAGADAKAIVWLEAKFIWRKVICFFQNSFD</sequence>
<evidence type="ECO:0000313" key="2">
    <source>
        <dbReference type="Proteomes" id="UP001234297"/>
    </source>
</evidence>
<evidence type="ECO:0000313" key="1">
    <source>
        <dbReference type="EMBL" id="KAJ8620744.1"/>
    </source>
</evidence>
<protein>
    <submittedName>
        <fullName evidence="1">Uncharacterized protein</fullName>
    </submittedName>
</protein>
<accession>A0ACC2KIH4</accession>
<name>A0ACC2KIH4_PERAE</name>
<dbReference type="Proteomes" id="UP001234297">
    <property type="component" value="Chromosome 9"/>
</dbReference>
<organism evidence="1 2">
    <name type="scientific">Persea americana</name>
    <name type="common">Avocado</name>
    <dbReference type="NCBI Taxonomy" id="3435"/>
    <lineage>
        <taxon>Eukaryota</taxon>
        <taxon>Viridiplantae</taxon>
        <taxon>Streptophyta</taxon>
        <taxon>Embryophyta</taxon>
        <taxon>Tracheophyta</taxon>
        <taxon>Spermatophyta</taxon>
        <taxon>Magnoliopsida</taxon>
        <taxon>Magnoliidae</taxon>
        <taxon>Laurales</taxon>
        <taxon>Lauraceae</taxon>
        <taxon>Persea</taxon>
    </lineage>
</organism>
<proteinExistence type="predicted"/>
<reference evidence="1 2" key="1">
    <citation type="journal article" date="2022" name="Hortic Res">
        <title>A haplotype resolved chromosomal level avocado genome allows analysis of novel avocado genes.</title>
        <authorList>
            <person name="Nath O."/>
            <person name="Fletcher S.J."/>
            <person name="Hayward A."/>
            <person name="Shaw L.M."/>
            <person name="Masouleh A.K."/>
            <person name="Furtado A."/>
            <person name="Henry R.J."/>
            <person name="Mitter N."/>
        </authorList>
    </citation>
    <scope>NUCLEOTIDE SEQUENCE [LARGE SCALE GENOMIC DNA]</scope>
    <source>
        <strain evidence="2">cv. Hass</strain>
    </source>
</reference>